<evidence type="ECO:0000313" key="3">
    <source>
        <dbReference type="EMBL" id="ODV92933.1"/>
    </source>
</evidence>
<dbReference type="PANTHER" id="PTHR12828">
    <property type="entry name" value="PROTEASOME MATURATION PROTEIN UMP1"/>
    <property type="match status" value="1"/>
</dbReference>
<feature type="non-terminal residue" evidence="3">
    <location>
        <position position="1"/>
    </location>
</feature>
<dbReference type="GO" id="GO:0005634">
    <property type="term" value="C:nucleus"/>
    <property type="evidence" value="ECO:0007669"/>
    <property type="project" value="TreeGrafter"/>
</dbReference>
<feature type="non-terminal residue" evidence="3">
    <location>
        <position position="104"/>
    </location>
</feature>
<evidence type="ECO:0000256" key="1">
    <source>
        <dbReference type="ARBA" id="ARBA00023186"/>
    </source>
</evidence>
<dbReference type="PANTHER" id="PTHR12828:SF3">
    <property type="entry name" value="PROTEASOME MATURATION PROTEIN"/>
    <property type="match status" value="1"/>
</dbReference>
<dbReference type="Pfam" id="PF05348">
    <property type="entry name" value="UMP1"/>
    <property type="match status" value="1"/>
</dbReference>
<dbReference type="InterPro" id="IPR008012">
    <property type="entry name" value="Ump1"/>
</dbReference>
<protein>
    <recommendedName>
        <fullName evidence="5">Proteasome maturation factor UMP1</fullName>
    </recommendedName>
</protein>
<proteinExistence type="inferred from homology"/>
<gene>
    <name evidence="3" type="ORF">CANCADRAFT_16324</name>
</gene>
<dbReference type="AlphaFoldDB" id="A0A1E4TMF8"/>
<name>A0A1E4TMF8_9ASCO</name>
<dbReference type="OrthoDB" id="15001at2759"/>
<dbReference type="GO" id="GO:0043248">
    <property type="term" value="P:proteasome assembly"/>
    <property type="evidence" value="ECO:0007669"/>
    <property type="project" value="InterPro"/>
</dbReference>
<dbReference type="GO" id="GO:0005737">
    <property type="term" value="C:cytoplasm"/>
    <property type="evidence" value="ECO:0007669"/>
    <property type="project" value="TreeGrafter"/>
</dbReference>
<evidence type="ECO:0008006" key="5">
    <source>
        <dbReference type="Google" id="ProtNLM"/>
    </source>
</evidence>
<dbReference type="Proteomes" id="UP000095023">
    <property type="component" value="Unassembled WGS sequence"/>
</dbReference>
<organism evidence="3 4">
    <name type="scientific">Tortispora caseinolytica NRRL Y-17796</name>
    <dbReference type="NCBI Taxonomy" id="767744"/>
    <lineage>
        <taxon>Eukaryota</taxon>
        <taxon>Fungi</taxon>
        <taxon>Dikarya</taxon>
        <taxon>Ascomycota</taxon>
        <taxon>Saccharomycotina</taxon>
        <taxon>Trigonopsidomycetes</taxon>
        <taxon>Trigonopsidales</taxon>
        <taxon>Trigonopsidaceae</taxon>
        <taxon>Tortispora</taxon>
    </lineage>
</organism>
<comment type="similarity">
    <text evidence="2">Belongs to the POMP/UMP1 family.</text>
</comment>
<evidence type="ECO:0000313" key="4">
    <source>
        <dbReference type="Proteomes" id="UP000095023"/>
    </source>
</evidence>
<reference evidence="4" key="1">
    <citation type="submission" date="2016-02" db="EMBL/GenBank/DDBJ databases">
        <title>Comparative genomics of biotechnologically important yeasts.</title>
        <authorList>
            <consortium name="DOE Joint Genome Institute"/>
            <person name="Riley R."/>
            <person name="Haridas S."/>
            <person name="Wolfe K.H."/>
            <person name="Lopes M.R."/>
            <person name="Hittinger C.T."/>
            <person name="Goker M."/>
            <person name="Salamov A."/>
            <person name="Wisecaver J."/>
            <person name="Long T.M."/>
            <person name="Aerts A.L."/>
            <person name="Barry K."/>
            <person name="Choi C."/>
            <person name="Clum A."/>
            <person name="Coughlan A.Y."/>
            <person name="Deshpande S."/>
            <person name="Douglass A.P."/>
            <person name="Hanson S.J."/>
            <person name="Klenk H.-P."/>
            <person name="Labutti K."/>
            <person name="Lapidus A."/>
            <person name="Lindquist E."/>
            <person name="Lipzen A."/>
            <person name="Meier-Kolthoff J.P."/>
            <person name="Ohm R.A."/>
            <person name="Otillar R.P."/>
            <person name="Pangilinan J."/>
            <person name="Peng Y."/>
            <person name="Rokas A."/>
            <person name="Rosa C.A."/>
            <person name="Scheuner C."/>
            <person name="Sibirny A.A."/>
            <person name="Slot J.C."/>
            <person name="Stielow J.B."/>
            <person name="Sun H."/>
            <person name="Kurtzman C.P."/>
            <person name="Blackwell M."/>
            <person name="Jeffries T.W."/>
            <person name="Grigoriev I.V."/>
        </authorList>
    </citation>
    <scope>NUCLEOTIDE SEQUENCE [LARGE SCALE GENOMIC DNA]</scope>
    <source>
        <strain evidence="4">NRRL Y-17796</strain>
    </source>
</reference>
<dbReference type="EMBL" id="KV453841">
    <property type="protein sequence ID" value="ODV92933.1"/>
    <property type="molecule type" value="Genomic_DNA"/>
</dbReference>
<evidence type="ECO:0000256" key="2">
    <source>
        <dbReference type="ARBA" id="ARBA00043974"/>
    </source>
</evidence>
<accession>A0A1E4TMF8</accession>
<keyword evidence="4" id="KW-1185">Reference proteome</keyword>
<keyword evidence="1" id="KW-0143">Chaperone</keyword>
<sequence>PQPMAPSLNNHHPLEARLRNWDAQQEEQKLQIQRNVYGVGVPLRRQFELKIVDEMDQKMGLAQTLPSIHRDILTGNDSRTDWEDIYPDEIGYEEDFHTRLERIM</sequence>